<gene>
    <name evidence="3" type="ORF">F0L46_14935</name>
</gene>
<sequence>MAVMEFIALYFLLAIAVGMLAQKRGRNSAQWFFISILVSPLISAIFILVQPDLAEVARSRQNEADLKKCPQCAETIRKEAVVCRYCGYNFMSIEQRPLPTGARHDTRTYRGVIYVMYPDGRIAATIAGRDYNWNDFDEFKAFVDPQAK</sequence>
<name>A0A5B2VCG8_9HYPH</name>
<dbReference type="AlphaFoldDB" id="A0A5B2VCG8"/>
<evidence type="ECO:0000259" key="2">
    <source>
        <dbReference type="Pfam" id="PF13248"/>
    </source>
</evidence>
<keyword evidence="4" id="KW-1185">Reference proteome</keyword>
<keyword evidence="1" id="KW-1133">Transmembrane helix</keyword>
<accession>A0A5B2VCG8</accession>
<organism evidence="3 4">
    <name type="scientific">Salinarimonas soli</name>
    <dbReference type="NCBI Taxonomy" id="1638099"/>
    <lineage>
        <taxon>Bacteria</taxon>
        <taxon>Pseudomonadati</taxon>
        <taxon>Pseudomonadota</taxon>
        <taxon>Alphaproteobacteria</taxon>
        <taxon>Hyphomicrobiales</taxon>
        <taxon>Salinarimonadaceae</taxon>
        <taxon>Salinarimonas</taxon>
    </lineage>
</organism>
<dbReference type="Pfam" id="PF13248">
    <property type="entry name" value="Zn_ribbon_3"/>
    <property type="match status" value="1"/>
</dbReference>
<dbReference type="EMBL" id="VUOA01000027">
    <property type="protein sequence ID" value="KAA2236435.1"/>
    <property type="molecule type" value="Genomic_DNA"/>
</dbReference>
<evidence type="ECO:0000313" key="4">
    <source>
        <dbReference type="Proteomes" id="UP000323142"/>
    </source>
</evidence>
<evidence type="ECO:0000313" key="3">
    <source>
        <dbReference type="EMBL" id="KAA2236435.1"/>
    </source>
</evidence>
<dbReference type="InterPro" id="IPR059113">
    <property type="entry name" value="Znf_ribbon"/>
</dbReference>
<evidence type="ECO:0000256" key="1">
    <source>
        <dbReference type="SAM" id="Phobius"/>
    </source>
</evidence>
<proteinExistence type="predicted"/>
<keyword evidence="1" id="KW-0812">Transmembrane</keyword>
<reference evidence="3 4" key="2">
    <citation type="submission" date="2019-09" db="EMBL/GenBank/DDBJ databases">
        <authorList>
            <person name="Jin C."/>
        </authorList>
    </citation>
    <scope>NUCLEOTIDE SEQUENCE [LARGE SCALE GENOMIC DNA]</scope>
    <source>
        <strain evidence="3 4">BN140002</strain>
    </source>
</reference>
<keyword evidence="1" id="KW-0472">Membrane</keyword>
<protein>
    <submittedName>
        <fullName evidence="3">Zinc ribbon domain-containing protein</fullName>
    </submittedName>
</protein>
<reference evidence="3 4" key="1">
    <citation type="submission" date="2019-09" db="EMBL/GenBank/DDBJ databases">
        <title>Salinarimonas rosea gen. nov., sp. nov., a new member of the a-2 subgroup of the Proteobacteria.</title>
        <authorList>
            <person name="Liu J."/>
        </authorList>
    </citation>
    <scope>NUCLEOTIDE SEQUENCE [LARGE SCALE GENOMIC DNA]</scope>
    <source>
        <strain evidence="3 4">BN140002</strain>
    </source>
</reference>
<dbReference type="OrthoDB" id="8455740at2"/>
<comment type="caution">
    <text evidence="3">The sequence shown here is derived from an EMBL/GenBank/DDBJ whole genome shotgun (WGS) entry which is preliminary data.</text>
</comment>
<dbReference type="Proteomes" id="UP000323142">
    <property type="component" value="Unassembled WGS sequence"/>
</dbReference>
<feature type="domain" description="Putative zinc-ribbon" evidence="2">
    <location>
        <begin position="67"/>
        <end position="90"/>
    </location>
</feature>
<feature type="transmembrane region" description="Helical" evidence="1">
    <location>
        <begin position="31"/>
        <end position="49"/>
    </location>
</feature>